<feature type="compositionally biased region" description="Basic and acidic residues" evidence="1">
    <location>
        <begin position="40"/>
        <end position="49"/>
    </location>
</feature>
<sequence length="450" mass="48239">MGRIRGSLAALTAAALVVGSAVTAVAQADPVGGETSCAVRSDREPERATPEQVGFDSARLDAALRFAGTRNRLNVQVFRHNCLVGEGPNNAVTDNVAWNIWSSTKSVVSILVGMAWDRGLIDLDAPIDRYLPTGLGDAAHRSITVENLLTETSGMKVGVLTEGLTGVIPIDPNSAVQALGVPLDTPPGTAFSYSQRNVDLLAYVLESAIGEPLQQFTQRELFDPLGIARTDYYWARDRAGHTYGYAHLMIPPDDFAKLGLLLSNDGRWGARQILSEEYLRKARSPSATNSCYGYLFWIGPGCAEFAAFLPRDIVSTAGLGMQNLFVIPSLDLMVMWTGVFGNISSQGISGVVQNTAELPHEFFRRLFDAMVDNPVPDPGPFVEPPLRLDPGRLVDSNFLLAVFGVGPFSYPGCDVFACLNSPLAAPFTDAPPGCAILACLGPDPRTPGIR</sequence>
<dbReference type="EMBL" id="JBFAKC010000022">
    <property type="protein sequence ID" value="MEV0712529.1"/>
    <property type="molecule type" value="Genomic_DNA"/>
</dbReference>
<feature type="chain" id="PRO_5046239616" evidence="2">
    <location>
        <begin position="29"/>
        <end position="450"/>
    </location>
</feature>
<dbReference type="PANTHER" id="PTHR43283">
    <property type="entry name" value="BETA-LACTAMASE-RELATED"/>
    <property type="match status" value="1"/>
</dbReference>
<organism evidence="4 5">
    <name type="scientific">Nocardia aurea</name>
    <dbReference type="NCBI Taxonomy" id="2144174"/>
    <lineage>
        <taxon>Bacteria</taxon>
        <taxon>Bacillati</taxon>
        <taxon>Actinomycetota</taxon>
        <taxon>Actinomycetes</taxon>
        <taxon>Mycobacteriales</taxon>
        <taxon>Nocardiaceae</taxon>
        <taxon>Nocardia</taxon>
    </lineage>
</organism>
<dbReference type="InterPro" id="IPR050789">
    <property type="entry name" value="Diverse_Enzym_Activities"/>
</dbReference>
<evidence type="ECO:0000256" key="1">
    <source>
        <dbReference type="SAM" id="MobiDB-lite"/>
    </source>
</evidence>
<evidence type="ECO:0000313" key="4">
    <source>
        <dbReference type="EMBL" id="MEV0712529.1"/>
    </source>
</evidence>
<evidence type="ECO:0000313" key="5">
    <source>
        <dbReference type="Proteomes" id="UP001551695"/>
    </source>
</evidence>
<evidence type="ECO:0000256" key="2">
    <source>
        <dbReference type="SAM" id="SignalP"/>
    </source>
</evidence>
<dbReference type="EC" id="3.-.-.-" evidence="4"/>
<dbReference type="GO" id="GO:0016787">
    <property type="term" value="F:hydrolase activity"/>
    <property type="evidence" value="ECO:0007669"/>
    <property type="project" value="UniProtKB-KW"/>
</dbReference>
<dbReference type="RefSeq" id="WP_357789604.1">
    <property type="nucleotide sequence ID" value="NZ_JBFAKC010000022.1"/>
</dbReference>
<proteinExistence type="predicted"/>
<keyword evidence="2" id="KW-0732">Signal</keyword>
<evidence type="ECO:0000259" key="3">
    <source>
        <dbReference type="Pfam" id="PF00144"/>
    </source>
</evidence>
<comment type="caution">
    <text evidence="4">The sequence shown here is derived from an EMBL/GenBank/DDBJ whole genome shotgun (WGS) entry which is preliminary data.</text>
</comment>
<dbReference type="Gene3D" id="3.40.710.10">
    <property type="entry name" value="DD-peptidase/beta-lactamase superfamily"/>
    <property type="match status" value="1"/>
</dbReference>
<name>A0ABV3G4A4_9NOCA</name>
<dbReference type="SUPFAM" id="SSF56601">
    <property type="entry name" value="beta-lactamase/transpeptidase-like"/>
    <property type="match status" value="1"/>
</dbReference>
<dbReference type="PANTHER" id="PTHR43283:SF7">
    <property type="entry name" value="BETA-LACTAMASE-RELATED DOMAIN-CONTAINING PROTEIN"/>
    <property type="match status" value="1"/>
</dbReference>
<accession>A0ABV3G4A4</accession>
<feature type="domain" description="Beta-lactamase-related" evidence="3">
    <location>
        <begin position="88"/>
        <end position="333"/>
    </location>
</feature>
<dbReference type="InterPro" id="IPR001466">
    <property type="entry name" value="Beta-lactam-related"/>
</dbReference>
<reference evidence="4 5" key="1">
    <citation type="submission" date="2024-06" db="EMBL/GenBank/DDBJ databases">
        <title>The Natural Products Discovery Center: Release of the First 8490 Sequenced Strains for Exploring Actinobacteria Biosynthetic Diversity.</title>
        <authorList>
            <person name="Kalkreuter E."/>
            <person name="Kautsar S.A."/>
            <person name="Yang D."/>
            <person name="Bader C.D."/>
            <person name="Teijaro C.N."/>
            <person name="Fluegel L."/>
            <person name="Davis C.M."/>
            <person name="Simpson J.R."/>
            <person name="Lauterbach L."/>
            <person name="Steele A.D."/>
            <person name="Gui C."/>
            <person name="Meng S."/>
            <person name="Li G."/>
            <person name="Viehrig K."/>
            <person name="Ye F."/>
            <person name="Su P."/>
            <person name="Kiefer A.F."/>
            <person name="Nichols A."/>
            <person name="Cepeda A.J."/>
            <person name="Yan W."/>
            <person name="Fan B."/>
            <person name="Jiang Y."/>
            <person name="Adhikari A."/>
            <person name="Zheng C.-J."/>
            <person name="Schuster L."/>
            <person name="Cowan T.M."/>
            <person name="Smanski M.J."/>
            <person name="Chevrette M.G."/>
            <person name="De Carvalho L.P.S."/>
            <person name="Shen B."/>
        </authorList>
    </citation>
    <scope>NUCLEOTIDE SEQUENCE [LARGE SCALE GENOMIC DNA]</scope>
    <source>
        <strain evidence="4 5">NPDC050403</strain>
    </source>
</reference>
<keyword evidence="4" id="KW-0378">Hydrolase</keyword>
<gene>
    <name evidence="4" type="ORF">AB0I48_33730</name>
</gene>
<keyword evidence="5" id="KW-1185">Reference proteome</keyword>
<protein>
    <submittedName>
        <fullName evidence="4">Serine hydrolase</fullName>
        <ecNumber evidence="4">3.-.-.-</ecNumber>
    </submittedName>
</protein>
<dbReference type="Pfam" id="PF00144">
    <property type="entry name" value="Beta-lactamase"/>
    <property type="match status" value="1"/>
</dbReference>
<dbReference type="Proteomes" id="UP001551695">
    <property type="component" value="Unassembled WGS sequence"/>
</dbReference>
<feature type="region of interest" description="Disordered" evidence="1">
    <location>
        <begin position="33"/>
        <end position="53"/>
    </location>
</feature>
<feature type="signal peptide" evidence="2">
    <location>
        <begin position="1"/>
        <end position="28"/>
    </location>
</feature>
<dbReference type="InterPro" id="IPR012338">
    <property type="entry name" value="Beta-lactam/transpept-like"/>
</dbReference>